<dbReference type="AlphaFoldDB" id="A0A437JCS5"/>
<dbReference type="EMBL" id="RZUL01000001">
    <property type="protein sequence ID" value="RVT43697.1"/>
    <property type="molecule type" value="Genomic_DNA"/>
</dbReference>
<name>A0A437JCS5_9SPHN</name>
<evidence type="ECO:0000256" key="2">
    <source>
        <dbReference type="SAM" id="SignalP"/>
    </source>
</evidence>
<feature type="signal peptide" evidence="2">
    <location>
        <begin position="1"/>
        <end position="26"/>
    </location>
</feature>
<keyword evidence="2" id="KW-0732">Signal</keyword>
<gene>
    <name evidence="3" type="ORF">ENE74_03580</name>
</gene>
<evidence type="ECO:0000313" key="4">
    <source>
        <dbReference type="Proteomes" id="UP000282977"/>
    </source>
</evidence>
<protein>
    <recommendedName>
        <fullName evidence="5">Surface antigen domain-containing protein</fullName>
    </recommendedName>
</protein>
<sequence>MRAGTSISAIAVVAALALAMPQPVSAQFGLIRDVTRGARDTSSSSDSKCKTEGGKKGKNMLGSVLGGIAGRTASRAGLSSYVPVAEFSDTLSEAIACRLDPQEQEQAATATTQAVEQAERSGSAGEAVAWESGTRANVSGTSTVNSSTQLADGSKCMMVTDVVIVEGEETRVQKRMCRGPGQPRYVLQA</sequence>
<comment type="caution">
    <text evidence="3">The sequence shown here is derived from an EMBL/GenBank/DDBJ whole genome shotgun (WGS) entry which is preliminary data.</text>
</comment>
<dbReference type="RefSeq" id="WP_127689236.1">
    <property type="nucleotide sequence ID" value="NZ_RZUL01000001.1"/>
</dbReference>
<organism evidence="3 4">
    <name type="scientific">Sphingobium algorifonticola</name>
    <dbReference type="NCBI Taxonomy" id="2008318"/>
    <lineage>
        <taxon>Bacteria</taxon>
        <taxon>Pseudomonadati</taxon>
        <taxon>Pseudomonadota</taxon>
        <taxon>Alphaproteobacteria</taxon>
        <taxon>Sphingomonadales</taxon>
        <taxon>Sphingomonadaceae</taxon>
        <taxon>Sphingobium</taxon>
    </lineage>
</organism>
<dbReference type="OrthoDB" id="7507714at2"/>
<reference evidence="3 4" key="1">
    <citation type="submission" date="2019-01" db="EMBL/GenBank/DDBJ databases">
        <authorList>
            <person name="Chen W.-M."/>
        </authorList>
    </citation>
    <scope>NUCLEOTIDE SEQUENCE [LARGE SCALE GENOMIC DNA]</scope>
    <source>
        <strain evidence="3 4">TLA-22</strain>
    </source>
</reference>
<evidence type="ECO:0000313" key="3">
    <source>
        <dbReference type="EMBL" id="RVT43697.1"/>
    </source>
</evidence>
<feature type="chain" id="PRO_5019246407" description="Surface antigen domain-containing protein" evidence="2">
    <location>
        <begin position="27"/>
        <end position="189"/>
    </location>
</feature>
<accession>A0A437JCS5</accession>
<keyword evidence="4" id="KW-1185">Reference proteome</keyword>
<evidence type="ECO:0000256" key="1">
    <source>
        <dbReference type="SAM" id="MobiDB-lite"/>
    </source>
</evidence>
<proteinExistence type="predicted"/>
<dbReference type="Proteomes" id="UP000282977">
    <property type="component" value="Unassembled WGS sequence"/>
</dbReference>
<evidence type="ECO:0008006" key="5">
    <source>
        <dbReference type="Google" id="ProtNLM"/>
    </source>
</evidence>
<feature type="region of interest" description="Disordered" evidence="1">
    <location>
        <begin position="36"/>
        <end position="56"/>
    </location>
</feature>